<dbReference type="Pfam" id="PF25599">
    <property type="entry name" value="Ephrin_CRD"/>
    <property type="match status" value="1"/>
</dbReference>
<keyword evidence="9" id="KW-0675">Receptor</keyword>
<feature type="domain" description="Eph LBD" evidence="10">
    <location>
        <begin position="1"/>
        <end position="106"/>
    </location>
</feature>
<dbReference type="Gene3D" id="2.60.40.1770">
    <property type="entry name" value="ephrin a2 ectodomain"/>
    <property type="match status" value="1"/>
</dbReference>
<sequence>MEVEFSIKQCVSDPTSVTSQCKETFNIFYYEVDSDVATTTFPPWREQPYVKIDTVAANSINQVNSKSFSFGPIHRKGIYLAVQDQGACMSLISIRLYYFYCHKIAKNLALFPMTISGETPASLVEVKGSCVTNARQPHVLENPMYRCNSNGLWQISTGGCVCLAGYQANMEQTRCQPCPDGTYKSTESISQCLPCPAHSGYNATLGLSPPSSTGGCVCHPGYARAPTEGLEIPCTS</sequence>
<dbReference type="SMART" id="SM00615">
    <property type="entry name" value="EPH_lbd"/>
    <property type="match status" value="1"/>
</dbReference>
<dbReference type="STRING" id="51511.ENSCSAVP00000008767"/>
<dbReference type="Gene3D" id="2.60.120.260">
    <property type="entry name" value="Galactose-binding domain-like"/>
    <property type="match status" value="1"/>
</dbReference>
<dbReference type="SUPFAM" id="SSF49785">
    <property type="entry name" value="Galactose-binding domain-like"/>
    <property type="match status" value="1"/>
</dbReference>
<keyword evidence="4" id="KW-0677">Repeat</keyword>
<dbReference type="FunFam" id="2.10.50.10:FF:000001">
    <property type="entry name" value="Ephrin type-A receptor 5"/>
    <property type="match status" value="1"/>
</dbReference>
<dbReference type="GO" id="GO:0007411">
    <property type="term" value="P:axon guidance"/>
    <property type="evidence" value="ECO:0007669"/>
    <property type="project" value="TreeGrafter"/>
</dbReference>
<reference evidence="11" key="3">
    <citation type="submission" date="2025-09" db="UniProtKB">
        <authorList>
            <consortium name="Ensembl"/>
        </authorList>
    </citation>
    <scope>IDENTIFICATION</scope>
</reference>
<evidence type="ECO:0000313" key="12">
    <source>
        <dbReference type="Proteomes" id="UP000007875"/>
    </source>
</evidence>
<dbReference type="InterPro" id="IPR001090">
    <property type="entry name" value="Ephrin_rcpt_lig-bd_dom"/>
</dbReference>
<keyword evidence="2" id="KW-0812">Transmembrane</keyword>
<dbReference type="InterPro" id="IPR050449">
    <property type="entry name" value="Ephrin_rcpt_TKs"/>
</dbReference>
<evidence type="ECO:0000256" key="1">
    <source>
        <dbReference type="ARBA" id="ARBA00004167"/>
    </source>
</evidence>
<keyword evidence="6" id="KW-0067">ATP-binding</keyword>
<keyword evidence="5" id="KW-0547">Nucleotide-binding</keyword>
<keyword evidence="12" id="KW-1185">Reference proteome</keyword>
<evidence type="ECO:0000256" key="9">
    <source>
        <dbReference type="ARBA" id="ARBA00023170"/>
    </source>
</evidence>
<dbReference type="Proteomes" id="UP000007875">
    <property type="component" value="Unassembled WGS sequence"/>
</dbReference>
<keyword evidence="3" id="KW-0732">Signal</keyword>
<dbReference type="GO" id="GO:0005005">
    <property type="term" value="F:transmembrane-ephrin receptor activity"/>
    <property type="evidence" value="ECO:0007669"/>
    <property type="project" value="TreeGrafter"/>
</dbReference>
<dbReference type="InterPro" id="IPR008979">
    <property type="entry name" value="Galactose-bd-like_sf"/>
</dbReference>
<dbReference type="GeneTree" id="ENSGT00940000165255"/>
<dbReference type="GO" id="GO:0005886">
    <property type="term" value="C:plasma membrane"/>
    <property type="evidence" value="ECO:0007669"/>
    <property type="project" value="TreeGrafter"/>
</dbReference>
<evidence type="ECO:0000313" key="11">
    <source>
        <dbReference type="Ensembl" id="ENSCSAVP00000008767.1"/>
    </source>
</evidence>
<dbReference type="Gene3D" id="2.10.50.10">
    <property type="entry name" value="Tumor Necrosis Factor Receptor, subunit A, domain 2"/>
    <property type="match status" value="1"/>
</dbReference>
<dbReference type="OMA" id="KTHATIC"/>
<keyword evidence="8" id="KW-0472">Membrane</keyword>
<dbReference type="InParanoid" id="H2YTV7"/>
<name>H2YTV7_CIOSA</name>
<dbReference type="Pfam" id="PF01404">
    <property type="entry name" value="Ephrin_lbd"/>
    <property type="match status" value="1"/>
</dbReference>
<dbReference type="GO" id="GO:0005524">
    <property type="term" value="F:ATP binding"/>
    <property type="evidence" value="ECO:0007669"/>
    <property type="project" value="UniProtKB-KW"/>
</dbReference>
<evidence type="ECO:0000256" key="3">
    <source>
        <dbReference type="ARBA" id="ARBA00022729"/>
    </source>
</evidence>
<evidence type="ECO:0000256" key="8">
    <source>
        <dbReference type="ARBA" id="ARBA00023136"/>
    </source>
</evidence>
<dbReference type="Ensembl" id="ENSCSAVT00000008879.1">
    <property type="protein sequence ID" value="ENSCSAVP00000008767.1"/>
    <property type="gene ID" value="ENSCSAVG00000005200.1"/>
</dbReference>
<evidence type="ECO:0000259" key="10">
    <source>
        <dbReference type="PROSITE" id="PS51550"/>
    </source>
</evidence>
<dbReference type="SMART" id="SM01411">
    <property type="entry name" value="Ephrin_rec_like"/>
    <property type="match status" value="1"/>
</dbReference>
<comment type="subcellular location">
    <subcellularLocation>
        <location evidence="1">Membrane</location>
        <topology evidence="1">Single-pass membrane protein</topology>
    </subcellularLocation>
</comment>
<dbReference type="Pfam" id="PF07699">
    <property type="entry name" value="Ephrin_rec_like"/>
    <property type="match status" value="1"/>
</dbReference>
<accession>H2YTV7</accession>
<dbReference type="HOGENOM" id="CLU_1177712_0_0_1"/>
<dbReference type="PANTHER" id="PTHR46877">
    <property type="entry name" value="EPH RECEPTOR A5"/>
    <property type="match status" value="1"/>
</dbReference>
<proteinExistence type="predicted"/>
<reference evidence="12" key="1">
    <citation type="submission" date="2003-08" db="EMBL/GenBank/DDBJ databases">
        <authorList>
            <person name="Birren B."/>
            <person name="Nusbaum C."/>
            <person name="Abebe A."/>
            <person name="Abouelleil A."/>
            <person name="Adekoya E."/>
            <person name="Ait-zahra M."/>
            <person name="Allen N."/>
            <person name="Allen T."/>
            <person name="An P."/>
            <person name="Anderson M."/>
            <person name="Anderson S."/>
            <person name="Arachchi H."/>
            <person name="Armbruster J."/>
            <person name="Bachantsang P."/>
            <person name="Baldwin J."/>
            <person name="Barry A."/>
            <person name="Bayul T."/>
            <person name="Blitshsteyn B."/>
            <person name="Bloom T."/>
            <person name="Blye J."/>
            <person name="Boguslavskiy L."/>
            <person name="Borowsky M."/>
            <person name="Boukhgalter B."/>
            <person name="Brunache A."/>
            <person name="Butler J."/>
            <person name="Calixte N."/>
            <person name="Calvo S."/>
            <person name="Camarata J."/>
            <person name="Campo K."/>
            <person name="Chang J."/>
            <person name="Cheshatsang Y."/>
            <person name="Citroen M."/>
            <person name="Collymore A."/>
            <person name="Considine T."/>
            <person name="Cook A."/>
            <person name="Cooke P."/>
            <person name="Corum B."/>
            <person name="Cuomo C."/>
            <person name="David R."/>
            <person name="Dawoe T."/>
            <person name="Degray S."/>
            <person name="Dodge S."/>
            <person name="Dooley K."/>
            <person name="Dorje P."/>
            <person name="Dorjee K."/>
            <person name="Dorris L."/>
            <person name="Duffey N."/>
            <person name="Dupes A."/>
            <person name="Elkins T."/>
            <person name="Engels R."/>
            <person name="Erickson J."/>
            <person name="Farina A."/>
            <person name="Faro S."/>
            <person name="Ferreira P."/>
            <person name="Fischer H."/>
            <person name="Fitzgerald M."/>
            <person name="Foley K."/>
            <person name="Gage D."/>
            <person name="Galagan J."/>
            <person name="Gearin G."/>
            <person name="Gnerre S."/>
            <person name="Gnirke A."/>
            <person name="Goyette A."/>
            <person name="Graham J."/>
            <person name="Grandbois E."/>
            <person name="Gyaltsen K."/>
            <person name="Hafez N."/>
            <person name="Hagopian D."/>
            <person name="Hagos B."/>
            <person name="Hall J."/>
            <person name="Hatcher B."/>
            <person name="Heller A."/>
            <person name="Higgins H."/>
            <person name="Honan T."/>
            <person name="Horn A."/>
            <person name="Houde N."/>
            <person name="Hughes L."/>
            <person name="Hulme W."/>
            <person name="Husby E."/>
            <person name="Iliev I."/>
            <person name="Jaffe D."/>
            <person name="Jones C."/>
            <person name="Kamal M."/>
            <person name="Kamat A."/>
            <person name="Kamvysselis M."/>
            <person name="Karlsson E."/>
            <person name="Kells C."/>
            <person name="Kieu A."/>
            <person name="Kisner P."/>
            <person name="Kodira C."/>
            <person name="Kulbokas E."/>
            <person name="Labutti K."/>
            <person name="Lama D."/>
            <person name="Landers T."/>
            <person name="Leger J."/>
            <person name="Levine S."/>
            <person name="Lewis D."/>
            <person name="Lewis T."/>
            <person name="Lindblad-toh K."/>
            <person name="Liu X."/>
            <person name="Lokyitsang T."/>
            <person name="Lokyitsang Y."/>
            <person name="Lucien O."/>
            <person name="Lui A."/>
            <person name="Ma L.J."/>
            <person name="Mabbitt R."/>
            <person name="Macdonald J."/>
            <person name="Maclean C."/>
            <person name="Major J."/>
            <person name="Manning J."/>
            <person name="Marabella R."/>
            <person name="Maru K."/>
            <person name="Matthews C."/>
            <person name="Mauceli E."/>
            <person name="Mccarthy M."/>
            <person name="Mcdonough S."/>
            <person name="Mcghee T."/>
            <person name="Meldrim J."/>
            <person name="Meneus L."/>
            <person name="Mesirov J."/>
            <person name="Mihalev A."/>
            <person name="Mihova T."/>
            <person name="Mikkelsen T."/>
            <person name="Mlenga V."/>
            <person name="Moru K."/>
            <person name="Mozes J."/>
            <person name="Mulrain L."/>
            <person name="Munson G."/>
            <person name="Naylor J."/>
            <person name="Newes C."/>
            <person name="Nguyen C."/>
            <person name="Nguyen N."/>
            <person name="Nguyen T."/>
            <person name="Nicol R."/>
            <person name="Nielsen C."/>
            <person name="Nizzari M."/>
            <person name="Norbu C."/>
            <person name="Norbu N."/>
            <person name="O'donnell P."/>
            <person name="Okoawo O."/>
            <person name="O'leary S."/>
            <person name="Omotosho B."/>
            <person name="O'neill K."/>
            <person name="Osman S."/>
            <person name="Parker S."/>
            <person name="Perrin D."/>
            <person name="Phunkhang P."/>
            <person name="Piqani B."/>
            <person name="Purcell S."/>
            <person name="Rachupka T."/>
            <person name="Ramasamy U."/>
            <person name="Rameau R."/>
            <person name="Ray V."/>
            <person name="Raymond C."/>
            <person name="Retta R."/>
            <person name="Richardson S."/>
            <person name="Rise C."/>
            <person name="Rodriguez J."/>
            <person name="Rogers J."/>
            <person name="Rogov P."/>
            <person name="Rutman M."/>
            <person name="Schupbach R."/>
            <person name="Seaman C."/>
            <person name="Settipalli S."/>
            <person name="Sharpe T."/>
            <person name="Sheridan J."/>
            <person name="Sherpa N."/>
            <person name="Shi J."/>
            <person name="Smirnov S."/>
            <person name="Smith C."/>
            <person name="Sougnez C."/>
            <person name="Spencer B."/>
            <person name="Stalker J."/>
            <person name="Stange-thomann N."/>
            <person name="Stavropoulos S."/>
            <person name="Stetson K."/>
            <person name="Stone C."/>
            <person name="Stone S."/>
            <person name="Stubbs M."/>
            <person name="Talamas J."/>
            <person name="Tchuinga P."/>
            <person name="Tenzing P."/>
            <person name="Tesfaye S."/>
            <person name="Theodore J."/>
            <person name="Thoulutsang Y."/>
            <person name="Topham K."/>
            <person name="Towey S."/>
            <person name="Tsamla T."/>
            <person name="Tsomo N."/>
            <person name="Vallee D."/>
            <person name="Vassiliev H."/>
            <person name="Venkataraman V."/>
            <person name="Vinson J."/>
            <person name="Vo A."/>
            <person name="Wade C."/>
            <person name="Wang S."/>
            <person name="Wangchuk T."/>
            <person name="Wangdi T."/>
            <person name="Whittaker C."/>
            <person name="Wilkinson J."/>
            <person name="Wu Y."/>
            <person name="Wyman D."/>
            <person name="Yadav S."/>
            <person name="Yang S."/>
            <person name="Yang X."/>
            <person name="Yeager S."/>
            <person name="Yee E."/>
            <person name="Young G."/>
            <person name="Zainoun J."/>
            <person name="Zembeck L."/>
            <person name="Zimmer A."/>
            <person name="Zody M."/>
            <person name="Lander E."/>
        </authorList>
    </citation>
    <scope>NUCLEOTIDE SEQUENCE [LARGE SCALE GENOMIC DNA]</scope>
</reference>
<keyword evidence="7" id="KW-1133">Transmembrane helix</keyword>
<protein>
    <recommendedName>
        <fullName evidence="10">Eph LBD domain-containing protein</fullName>
    </recommendedName>
</protein>
<evidence type="ECO:0000256" key="7">
    <source>
        <dbReference type="ARBA" id="ARBA00022989"/>
    </source>
</evidence>
<evidence type="ECO:0000256" key="5">
    <source>
        <dbReference type="ARBA" id="ARBA00022741"/>
    </source>
</evidence>
<dbReference type="PROSITE" id="PS51550">
    <property type="entry name" value="EPH_LBD"/>
    <property type="match status" value="1"/>
</dbReference>
<evidence type="ECO:0000256" key="2">
    <source>
        <dbReference type="ARBA" id="ARBA00022692"/>
    </source>
</evidence>
<evidence type="ECO:0000256" key="4">
    <source>
        <dbReference type="ARBA" id="ARBA00022737"/>
    </source>
</evidence>
<dbReference type="eggNOG" id="KOG0196">
    <property type="taxonomic scope" value="Eukaryota"/>
</dbReference>
<dbReference type="GO" id="GO:0030425">
    <property type="term" value="C:dendrite"/>
    <property type="evidence" value="ECO:0007669"/>
    <property type="project" value="TreeGrafter"/>
</dbReference>
<evidence type="ECO:0000256" key="6">
    <source>
        <dbReference type="ARBA" id="ARBA00022840"/>
    </source>
</evidence>
<dbReference type="AlphaFoldDB" id="H2YTV7"/>
<organism evidence="11 12">
    <name type="scientific">Ciona savignyi</name>
    <name type="common">Pacific transparent sea squirt</name>
    <dbReference type="NCBI Taxonomy" id="51511"/>
    <lineage>
        <taxon>Eukaryota</taxon>
        <taxon>Metazoa</taxon>
        <taxon>Chordata</taxon>
        <taxon>Tunicata</taxon>
        <taxon>Ascidiacea</taxon>
        <taxon>Phlebobranchia</taxon>
        <taxon>Cionidae</taxon>
        <taxon>Ciona</taxon>
    </lineage>
</organism>
<dbReference type="InterPro" id="IPR011641">
    <property type="entry name" value="Tyr-kin_ephrin_A/B_rcpt-like"/>
</dbReference>
<reference evidence="11" key="2">
    <citation type="submission" date="2025-08" db="UniProtKB">
        <authorList>
            <consortium name="Ensembl"/>
        </authorList>
    </citation>
    <scope>IDENTIFICATION</scope>
</reference>
<dbReference type="PANTHER" id="PTHR46877:SF15">
    <property type="entry name" value="EPHRIN TYPE-B RECEPTOR 6"/>
    <property type="match status" value="1"/>
</dbReference>